<feature type="transmembrane region" description="Helical" evidence="6">
    <location>
        <begin position="81"/>
        <end position="104"/>
    </location>
</feature>
<dbReference type="GO" id="GO:0005886">
    <property type="term" value="C:plasma membrane"/>
    <property type="evidence" value="ECO:0000318"/>
    <property type="project" value="GO_Central"/>
</dbReference>
<keyword evidence="8" id="KW-1185">Reference proteome</keyword>
<dbReference type="EMBL" id="EQ992127">
    <property type="protein sequence ID" value="EEF22634.1"/>
    <property type="molecule type" value="Genomic_DNA"/>
</dbReference>
<feature type="transmembrane region" description="Helical" evidence="6">
    <location>
        <begin position="159"/>
        <end position="185"/>
    </location>
</feature>
<evidence type="ECO:0000256" key="6">
    <source>
        <dbReference type="SAM" id="Phobius"/>
    </source>
</evidence>
<evidence type="ECO:0000256" key="4">
    <source>
        <dbReference type="ARBA" id="ARBA00022989"/>
    </source>
</evidence>
<evidence type="ECO:0000313" key="8">
    <source>
        <dbReference type="Proteomes" id="UP000008311"/>
    </source>
</evidence>
<evidence type="ECO:0000256" key="5">
    <source>
        <dbReference type="ARBA" id="ARBA00023136"/>
    </source>
</evidence>
<feature type="transmembrane region" description="Helical" evidence="6">
    <location>
        <begin position="116"/>
        <end position="133"/>
    </location>
</feature>
<evidence type="ECO:0008006" key="9">
    <source>
        <dbReference type="Google" id="ProtNLM"/>
    </source>
</evidence>
<dbReference type="Pfam" id="PF03239">
    <property type="entry name" value="FTR1"/>
    <property type="match status" value="1"/>
</dbReference>
<keyword evidence="4 6" id="KW-1133">Transmembrane helix</keyword>
<dbReference type="PANTHER" id="PTHR31632:SF2">
    <property type="entry name" value="PLASMA MEMBRANE IRON PERMEASE"/>
    <property type="match status" value="1"/>
</dbReference>
<dbReference type="InterPro" id="IPR004923">
    <property type="entry name" value="FTR1/Fip1/EfeU"/>
</dbReference>
<comment type="similarity">
    <text evidence="2">Belongs to the oxidase-dependent Fe transporter (OFeT) (TC 9.A.10.1) family.</text>
</comment>
<comment type="subcellular location">
    <subcellularLocation>
        <location evidence="1">Membrane</location>
        <topology evidence="1">Multi-pass membrane protein</topology>
    </subcellularLocation>
</comment>
<keyword evidence="5 6" id="KW-0472">Membrane</keyword>
<protein>
    <recommendedName>
        <fullName evidence="9">Iron permease FTR1</fullName>
    </recommendedName>
</protein>
<evidence type="ECO:0000256" key="1">
    <source>
        <dbReference type="ARBA" id="ARBA00004141"/>
    </source>
</evidence>
<dbReference type="PANTHER" id="PTHR31632">
    <property type="entry name" value="IRON TRANSPORTER FTH1"/>
    <property type="match status" value="1"/>
</dbReference>
<dbReference type="GO" id="GO:0033573">
    <property type="term" value="C:high-affinity iron permease complex"/>
    <property type="evidence" value="ECO:0007669"/>
    <property type="project" value="InterPro"/>
</dbReference>
<evidence type="ECO:0000256" key="3">
    <source>
        <dbReference type="ARBA" id="ARBA00022692"/>
    </source>
</evidence>
<dbReference type="InParanoid" id="B9TND0"/>
<evidence type="ECO:0000313" key="7">
    <source>
        <dbReference type="EMBL" id="EEF22634.1"/>
    </source>
</evidence>
<dbReference type="GO" id="GO:0015093">
    <property type="term" value="F:ferrous iron transmembrane transporter activity"/>
    <property type="evidence" value="ECO:0000318"/>
    <property type="project" value="GO_Central"/>
</dbReference>
<evidence type="ECO:0000256" key="2">
    <source>
        <dbReference type="ARBA" id="ARBA00008333"/>
    </source>
</evidence>
<feature type="non-terminal residue" evidence="7">
    <location>
        <position position="235"/>
    </location>
</feature>
<dbReference type="Proteomes" id="UP000008311">
    <property type="component" value="Unassembled WGS sequence"/>
</dbReference>
<accession>B9TND0</accession>
<sequence length="235" mass="25117">MVSYRALVSKGTPADVQAAQQRLQTLLDEADRVLTPSENDAVAAFAGALTILLREGLEALLVVVAMLAFLKKAERKDVLPYVHAGWVAALAAGGMTWAVATYLVAVSGASRELTEGFSSLFAAVVLLGVGMWMHQKSVAGRWQVYLKEKLSSALNKRTAWFLFSLAFVAVYREVFETVLFFAALWTEGNGWPLLAGLATGTALLGVLAAILLRTSARLPIGQFFAASSLLVAVLA</sequence>
<keyword evidence="3 6" id="KW-0812">Transmembrane</keyword>
<dbReference type="GO" id="GO:0034755">
    <property type="term" value="P:iron ion transmembrane transport"/>
    <property type="evidence" value="ECO:0000318"/>
    <property type="project" value="GO_Central"/>
</dbReference>
<organism evidence="7 8">
    <name type="scientific">Ricinus communis</name>
    <name type="common">Castor bean</name>
    <dbReference type="NCBI Taxonomy" id="3988"/>
    <lineage>
        <taxon>Eukaryota</taxon>
        <taxon>Viridiplantae</taxon>
        <taxon>Streptophyta</taxon>
        <taxon>Embryophyta</taxon>
        <taxon>Tracheophyta</taxon>
        <taxon>Spermatophyta</taxon>
        <taxon>Magnoliopsida</taxon>
        <taxon>eudicotyledons</taxon>
        <taxon>Gunneridae</taxon>
        <taxon>Pentapetalae</taxon>
        <taxon>rosids</taxon>
        <taxon>fabids</taxon>
        <taxon>Malpighiales</taxon>
        <taxon>Euphorbiaceae</taxon>
        <taxon>Acalyphoideae</taxon>
        <taxon>Acalypheae</taxon>
        <taxon>Ricinus</taxon>
    </lineage>
</organism>
<dbReference type="AlphaFoldDB" id="B9TND0"/>
<proteinExistence type="inferred from homology"/>
<feature type="transmembrane region" description="Helical" evidence="6">
    <location>
        <begin position="191"/>
        <end position="212"/>
    </location>
</feature>
<gene>
    <name evidence="7" type="ORF">RCOM_2019780</name>
</gene>
<reference evidence="8" key="1">
    <citation type="journal article" date="2010" name="Nat. Biotechnol.">
        <title>Draft genome sequence of the oilseed species Ricinus communis.</title>
        <authorList>
            <person name="Chan A.P."/>
            <person name="Crabtree J."/>
            <person name="Zhao Q."/>
            <person name="Lorenzi H."/>
            <person name="Orvis J."/>
            <person name="Puiu D."/>
            <person name="Melake-Berhan A."/>
            <person name="Jones K.M."/>
            <person name="Redman J."/>
            <person name="Chen G."/>
            <person name="Cahoon E.B."/>
            <person name="Gedil M."/>
            <person name="Stanke M."/>
            <person name="Haas B.J."/>
            <person name="Wortman J.R."/>
            <person name="Fraser-Liggett C.M."/>
            <person name="Ravel J."/>
            <person name="Rabinowicz P.D."/>
        </authorList>
    </citation>
    <scope>NUCLEOTIDE SEQUENCE [LARGE SCALE GENOMIC DNA]</scope>
    <source>
        <strain evidence="8">cv. Hale</strain>
    </source>
</reference>
<feature type="transmembrane region" description="Helical" evidence="6">
    <location>
        <begin position="41"/>
        <end position="69"/>
    </location>
</feature>
<name>B9TND0_RICCO</name>